<evidence type="ECO:0000313" key="3">
    <source>
        <dbReference type="EMBL" id="TDZ24500.1"/>
    </source>
</evidence>
<name>A0A484G3J2_COLOR</name>
<keyword evidence="2" id="KW-0472">Membrane</keyword>
<reference evidence="4" key="2">
    <citation type="journal article" date="2019" name="Mol. Plant Microbe Interact.">
        <title>Genome sequence resources for four phytopathogenic fungi from the Colletotrichum orbiculare species complex.</title>
        <authorList>
            <person name="Gan P."/>
            <person name="Tsushima A."/>
            <person name="Narusaka M."/>
            <person name="Narusaka Y."/>
            <person name="Takano Y."/>
            <person name="Kubo Y."/>
            <person name="Shirasu K."/>
        </authorList>
    </citation>
    <scope>GENOME REANNOTATION</scope>
    <source>
        <strain evidence="4">104-T / ATCC 96160 / CBS 514.97 / LARS 414 / MAFF 240422</strain>
    </source>
</reference>
<keyword evidence="2" id="KW-0812">Transmembrane</keyword>
<keyword evidence="2" id="KW-1133">Transmembrane helix</keyword>
<feature type="compositionally biased region" description="Polar residues" evidence="1">
    <location>
        <begin position="65"/>
        <end position="76"/>
    </location>
</feature>
<evidence type="ECO:0000313" key="4">
    <source>
        <dbReference type="Proteomes" id="UP000014480"/>
    </source>
</evidence>
<feature type="compositionally biased region" description="Polar residues" evidence="1">
    <location>
        <begin position="45"/>
        <end position="58"/>
    </location>
</feature>
<feature type="transmembrane region" description="Helical" evidence="2">
    <location>
        <begin position="181"/>
        <end position="207"/>
    </location>
</feature>
<keyword evidence="4" id="KW-1185">Reference proteome</keyword>
<accession>A0A484G3J2</accession>
<evidence type="ECO:0000256" key="2">
    <source>
        <dbReference type="SAM" id="Phobius"/>
    </source>
</evidence>
<dbReference type="EMBL" id="AMCV02000005">
    <property type="protein sequence ID" value="TDZ24500.1"/>
    <property type="molecule type" value="Genomic_DNA"/>
</dbReference>
<protein>
    <submittedName>
        <fullName evidence="3">Uncharacterized protein</fullName>
    </submittedName>
</protein>
<proteinExistence type="predicted"/>
<dbReference type="AlphaFoldDB" id="A0A484G3J2"/>
<feature type="region of interest" description="Disordered" evidence="1">
    <location>
        <begin position="1"/>
        <end position="76"/>
    </location>
</feature>
<evidence type="ECO:0000256" key="1">
    <source>
        <dbReference type="SAM" id="MobiDB-lite"/>
    </source>
</evidence>
<dbReference type="Proteomes" id="UP000014480">
    <property type="component" value="Unassembled WGS sequence"/>
</dbReference>
<comment type="caution">
    <text evidence="3">The sequence shown here is derived from an EMBL/GenBank/DDBJ whole genome shotgun (WGS) entry which is preliminary data.</text>
</comment>
<reference evidence="4" key="1">
    <citation type="journal article" date="2013" name="New Phytol.">
        <title>Comparative genomic and transcriptomic analyses reveal the hemibiotrophic stage shift of Colletotrichum fungi.</title>
        <authorList>
            <person name="Gan P."/>
            <person name="Ikeda K."/>
            <person name="Irieda H."/>
            <person name="Narusaka M."/>
            <person name="O'Connell R.J."/>
            <person name="Narusaka Y."/>
            <person name="Takano Y."/>
            <person name="Kubo Y."/>
            <person name="Shirasu K."/>
        </authorList>
    </citation>
    <scope>NUCLEOTIDE SEQUENCE [LARGE SCALE GENOMIC DNA]</scope>
    <source>
        <strain evidence="4">104-T / ATCC 96160 / CBS 514.97 / LARS 414 / MAFF 240422</strain>
    </source>
</reference>
<gene>
    <name evidence="3" type="ORF">Cob_v003281</name>
</gene>
<organism evidence="3 4">
    <name type="scientific">Colletotrichum orbiculare (strain 104-T / ATCC 96160 / CBS 514.97 / LARS 414 / MAFF 240422)</name>
    <name type="common">Cucumber anthracnose fungus</name>
    <name type="synonym">Colletotrichum lagenarium</name>
    <dbReference type="NCBI Taxonomy" id="1213857"/>
    <lineage>
        <taxon>Eukaryota</taxon>
        <taxon>Fungi</taxon>
        <taxon>Dikarya</taxon>
        <taxon>Ascomycota</taxon>
        <taxon>Pezizomycotina</taxon>
        <taxon>Sordariomycetes</taxon>
        <taxon>Hypocreomycetidae</taxon>
        <taxon>Glomerellales</taxon>
        <taxon>Glomerellaceae</taxon>
        <taxon>Colletotrichum</taxon>
        <taxon>Colletotrichum orbiculare species complex</taxon>
    </lineage>
</organism>
<sequence length="280" mass="31527">MLPPEVRLQPSHPPANCCSRPLVNPGPNPSRLQQLAHPPRVNLFDNKQPTTPSATTSRPHALTPSRPSTHDSNISRHSITANYRHSVRTFITTSISATLTSPLQTEPYPPPRRDFTPPRRNVAGLGLLLLANDLDTSSAADIRTILAQTRILLPDDFLLNIYRLPVDRGIRNDFIEAQSDILMALVMMVVAGYLCIYLVVIFLRVAAWISRRFRFHREGYGRAMDHGTPGSWRSVLFHLKRFTKVLNPTTLVVTFNHVRQALASMRLSPYRLLPRGLLPL</sequence>